<evidence type="ECO:0000256" key="2">
    <source>
        <dbReference type="RuleBase" id="RU003793"/>
    </source>
</evidence>
<dbReference type="PANTHER" id="PTHR30487">
    <property type="entry name" value="TYPE 4 PREPILIN-LIKE PROTEINS LEADER PEPTIDE-PROCESSING ENZYME"/>
    <property type="match status" value="1"/>
</dbReference>
<evidence type="ECO:0000259" key="4">
    <source>
        <dbReference type="Pfam" id="PF01478"/>
    </source>
</evidence>
<dbReference type="Proteomes" id="UP001171165">
    <property type="component" value="Unassembled WGS sequence"/>
</dbReference>
<sequence length="210" mass="24284">MLLPQNIMITMAFFTFLKGGSDYFSTSVLARLSPIRYQQLWQVYLIICFYWSFTISNYSLLILFLLFSFYLLTLSFFDADYLQLPDNLTFWLLFFGITLNLTPYGVISSTCSFYGCLVASLFFYSIYWLGYWIYQETILGLGDVKLFSAIGAWCGIELLPYILFFAALLGIVIYMLIWAFTNVKIKQIAFGSCLAFSAIVVLRVKTIIMY</sequence>
<keyword evidence="3" id="KW-0812">Transmembrane</keyword>
<dbReference type="PANTHER" id="PTHR30487:SF0">
    <property type="entry name" value="PREPILIN LEADER PEPTIDASE_N-METHYLTRANSFERASE-RELATED"/>
    <property type="match status" value="1"/>
</dbReference>
<comment type="similarity">
    <text evidence="1 2">Belongs to the peptidase A24 family.</text>
</comment>
<reference evidence="6 7" key="1">
    <citation type="submission" date="2018-06" db="EMBL/GenBank/DDBJ databases">
        <authorList>
            <consortium name="Pathogen Informatics"/>
            <person name="Doyle S."/>
        </authorList>
    </citation>
    <scope>NUCLEOTIDE SEQUENCE [LARGE SCALE GENOMIC DNA]</scope>
    <source>
        <strain evidence="6 7">NCTC10975</strain>
    </source>
</reference>
<evidence type="ECO:0000313" key="7">
    <source>
        <dbReference type="Proteomes" id="UP000251485"/>
    </source>
</evidence>
<dbReference type="EMBL" id="ABKSPD020000001">
    <property type="protein sequence ID" value="EKW9774812.1"/>
    <property type="molecule type" value="Genomic_DNA"/>
</dbReference>
<dbReference type="PRINTS" id="PR00864">
    <property type="entry name" value="PREPILNPTASE"/>
</dbReference>
<dbReference type="InterPro" id="IPR050882">
    <property type="entry name" value="Prepilin_peptidase/N-MTase"/>
</dbReference>
<dbReference type="InterPro" id="IPR000045">
    <property type="entry name" value="Prepilin_IV_endopep_pep"/>
</dbReference>
<feature type="domain" description="Prepilin type IV endopeptidase peptidase" evidence="4">
    <location>
        <begin position="65"/>
        <end position="173"/>
    </location>
</feature>
<evidence type="ECO:0000256" key="3">
    <source>
        <dbReference type="SAM" id="Phobius"/>
    </source>
</evidence>
<dbReference type="GO" id="GO:0005886">
    <property type="term" value="C:plasma membrane"/>
    <property type="evidence" value="ECO:0007669"/>
    <property type="project" value="TreeGrafter"/>
</dbReference>
<keyword evidence="3" id="KW-0472">Membrane</keyword>
<feature type="transmembrane region" description="Helical" evidence="3">
    <location>
        <begin position="146"/>
        <end position="176"/>
    </location>
</feature>
<feature type="transmembrane region" description="Helical" evidence="3">
    <location>
        <begin position="44"/>
        <end position="70"/>
    </location>
</feature>
<organism evidence="6 7">
    <name type="scientific">Proteus mirabilis</name>
    <dbReference type="NCBI Taxonomy" id="584"/>
    <lineage>
        <taxon>Bacteria</taxon>
        <taxon>Pseudomonadati</taxon>
        <taxon>Pseudomonadota</taxon>
        <taxon>Gammaproteobacteria</taxon>
        <taxon>Enterobacterales</taxon>
        <taxon>Morganellaceae</taxon>
        <taxon>Proteus</taxon>
    </lineage>
</organism>
<dbReference type="EMBL" id="UAUE01000025">
    <property type="protein sequence ID" value="SPY99835.1"/>
    <property type="molecule type" value="Genomic_DNA"/>
</dbReference>
<evidence type="ECO:0000313" key="5">
    <source>
        <dbReference type="EMBL" id="EKW9774812.1"/>
    </source>
</evidence>
<dbReference type="Gene3D" id="1.20.120.1220">
    <property type="match status" value="1"/>
</dbReference>
<evidence type="ECO:0000256" key="1">
    <source>
        <dbReference type="ARBA" id="ARBA00005801"/>
    </source>
</evidence>
<dbReference type="Pfam" id="PF01478">
    <property type="entry name" value="Peptidase_A24"/>
    <property type="match status" value="1"/>
</dbReference>
<name>A0A2X2CI49_PROMI</name>
<evidence type="ECO:0000313" key="6">
    <source>
        <dbReference type="EMBL" id="SPY99835.1"/>
    </source>
</evidence>
<proteinExistence type="inferred from homology"/>
<dbReference type="GO" id="GO:0004190">
    <property type="term" value="F:aspartic-type endopeptidase activity"/>
    <property type="evidence" value="ECO:0007669"/>
    <property type="project" value="InterPro"/>
</dbReference>
<feature type="transmembrane region" description="Helical" evidence="3">
    <location>
        <begin position="90"/>
        <end position="107"/>
    </location>
</feature>
<gene>
    <name evidence="6" type="primary">pppA</name>
    <name evidence="6" type="ORF">NCTC10975_03524</name>
    <name evidence="5" type="ORF">PW210_000578</name>
</gene>
<reference evidence="5" key="2">
    <citation type="submission" date="2023-06" db="EMBL/GenBank/DDBJ databases">
        <authorList>
            <consortium name="Clinical and Environmental Microbiology Branch: Whole genome sequencing antimicrobial resistance pathogens in the healthcare setting"/>
        </authorList>
    </citation>
    <scope>NUCLEOTIDE SEQUENCE</scope>
    <source>
        <strain evidence="5">Microbial</strain>
    </source>
</reference>
<dbReference type="RefSeq" id="WP_071233940.1">
    <property type="nucleotide sequence ID" value="NZ_CAXOHV010000012.1"/>
</dbReference>
<dbReference type="Proteomes" id="UP000251485">
    <property type="component" value="Unassembled WGS sequence"/>
</dbReference>
<dbReference type="GO" id="GO:0006465">
    <property type="term" value="P:signal peptide processing"/>
    <property type="evidence" value="ECO:0007669"/>
    <property type="project" value="TreeGrafter"/>
</dbReference>
<accession>A0A2X2CI49</accession>
<keyword evidence="3" id="KW-1133">Transmembrane helix</keyword>
<dbReference type="InterPro" id="IPR014032">
    <property type="entry name" value="Peptidase_A24A_bac"/>
</dbReference>
<feature type="transmembrane region" description="Helical" evidence="3">
    <location>
        <begin position="114"/>
        <end position="134"/>
    </location>
</feature>
<feature type="transmembrane region" description="Helical" evidence="3">
    <location>
        <begin position="188"/>
        <end position="208"/>
    </location>
</feature>
<protein>
    <submittedName>
        <fullName evidence="5">Prepilin peptidase</fullName>
    </submittedName>
    <submittedName>
        <fullName evidence="6">Type IV prepilin-like leader peptidase</fullName>
    </submittedName>
</protein>
<dbReference type="AlphaFoldDB" id="A0A2X2CI49"/>